<keyword evidence="3" id="KW-1185">Reference proteome</keyword>
<dbReference type="InterPro" id="IPR046150">
    <property type="entry name" value="DUF6152"/>
</dbReference>
<reference evidence="2" key="1">
    <citation type="submission" date="2022-07" db="EMBL/GenBank/DDBJ databases">
        <title>Sphingomonas sp. nov., a novel bacterium isolated from the north slope of the Mount Everest.</title>
        <authorList>
            <person name="Cui X."/>
            <person name="Liu Y."/>
        </authorList>
    </citation>
    <scope>NUCLEOTIDE SEQUENCE</scope>
    <source>
        <strain evidence="2">S5-59</strain>
    </source>
</reference>
<feature type="chain" id="PRO_5046172103" evidence="1">
    <location>
        <begin position="21"/>
        <end position="115"/>
    </location>
</feature>
<feature type="signal peptide" evidence="1">
    <location>
        <begin position="1"/>
        <end position="20"/>
    </location>
</feature>
<protein>
    <submittedName>
        <fullName evidence="2">DUF6152 family protein</fullName>
    </submittedName>
</protein>
<name>A0ABY5LDN1_9SPHN</name>
<dbReference type="Pfam" id="PF19649">
    <property type="entry name" value="DUF6152"/>
    <property type="match status" value="1"/>
</dbReference>
<proteinExistence type="predicted"/>
<sequence>MFRYIAAATALVAIPVAAIAHHGWSSYDETKPITVSGPLQTVVWGNPHGTAKMMYQKRAWDVVLAPTSRMIARGLDANSINKGQRVTLTGYARRDGTAEMRVERITVGDTTVELR</sequence>
<evidence type="ECO:0000313" key="3">
    <source>
        <dbReference type="Proteomes" id="UP001058533"/>
    </source>
</evidence>
<organism evidence="2 3">
    <name type="scientific">Sphingomonas qomolangmaensis</name>
    <dbReference type="NCBI Taxonomy" id="2918765"/>
    <lineage>
        <taxon>Bacteria</taxon>
        <taxon>Pseudomonadati</taxon>
        <taxon>Pseudomonadota</taxon>
        <taxon>Alphaproteobacteria</taxon>
        <taxon>Sphingomonadales</taxon>
        <taxon>Sphingomonadaceae</taxon>
        <taxon>Sphingomonas</taxon>
    </lineage>
</organism>
<evidence type="ECO:0000256" key="1">
    <source>
        <dbReference type="SAM" id="SignalP"/>
    </source>
</evidence>
<dbReference type="EMBL" id="CP101740">
    <property type="protein sequence ID" value="UUL84002.1"/>
    <property type="molecule type" value="Genomic_DNA"/>
</dbReference>
<keyword evidence="1" id="KW-0732">Signal</keyword>
<dbReference type="Proteomes" id="UP001058533">
    <property type="component" value="Chromosome"/>
</dbReference>
<accession>A0ABY5LDN1</accession>
<dbReference type="RefSeq" id="WP_256507837.1">
    <property type="nucleotide sequence ID" value="NZ_CP101740.1"/>
</dbReference>
<evidence type="ECO:0000313" key="2">
    <source>
        <dbReference type="EMBL" id="UUL84002.1"/>
    </source>
</evidence>
<gene>
    <name evidence="2" type="ORF">NMP03_07395</name>
</gene>